<gene>
    <name evidence="2" type="ORF">HRJ53_12680</name>
</gene>
<proteinExistence type="predicted"/>
<evidence type="ECO:0000256" key="1">
    <source>
        <dbReference type="SAM" id="Phobius"/>
    </source>
</evidence>
<dbReference type="EMBL" id="JACDQQ010001238">
    <property type="protein sequence ID" value="MBA0085845.1"/>
    <property type="molecule type" value="Genomic_DNA"/>
</dbReference>
<keyword evidence="3" id="KW-1185">Reference proteome</keyword>
<keyword evidence="1" id="KW-0472">Membrane</keyword>
<evidence type="ECO:0000313" key="3">
    <source>
        <dbReference type="Proteomes" id="UP000567293"/>
    </source>
</evidence>
<dbReference type="AlphaFoldDB" id="A0A7V8SX25"/>
<keyword evidence="1" id="KW-0812">Transmembrane</keyword>
<accession>A0A7V8SX25</accession>
<sequence length="232" mass="25199">MELKRLISHFTYRIEPKPGGGFIAHAADPSVAPLEAPTREELQKKIQENILAGLSAQFPSLKLPIENQDPQFAFHIERKPEGGFVIHSSDPTAEPIEVLTHNDMESRFAEKIIGFVGKHLTQEFSQALAAQGNSGNIKVFVNRKTGVTVNAGSHTLSLGLARNLTAPTSISNTATIIEAANAKLTDGISSRLGGTISNTPIVPEASSSGKVFRFLLLVLVAWALVYFFLHYR</sequence>
<evidence type="ECO:0000313" key="2">
    <source>
        <dbReference type="EMBL" id="MBA0085845.1"/>
    </source>
</evidence>
<feature type="transmembrane region" description="Helical" evidence="1">
    <location>
        <begin position="211"/>
        <end position="229"/>
    </location>
</feature>
<protein>
    <submittedName>
        <fullName evidence="2">Uncharacterized protein</fullName>
    </submittedName>
</protein>
<reference evidence="2" key="1">
    <citation type="submission" date="2020-06" db="EMBL/GenBank/DDBJ databases">
        <title>Legume-microbial interactions unlock mineral nutrients during tropical forest succession.</title>
        <authorList>
            <person name="Epihov D.Z."/>
        </authorList>
    </citation>
    <scope>NUCLEOTIDE SEQUENCE [LARGE SCALE GENOMIC DNA]</scope>
    <source>
        <strain evidence="2">Pan2503</strain>
    </source>
</reference>
<dbReference type="Proteomes" id="UP000567293">
    <property type="component" value="Unassembled WGS sequence"/>
</dbReference>
<name>A0A7V8SX25_9BACT</name>
<comment type="caution">
    <text evidence="2">The sequence shown here is derived from an EMBL/GenBank/DDBJ whole genome shotgun (WGS) entry which is preliminary data.</text>
</comment>
<keyword evidence="1" id="KW-1133">Transmembrane helix</keyword>
<organism evidence="2 3">
    <name type="scientific">Candidatus Acidiferrum panamense</name>
    <dbReference type="NCBI Taxonomy" id="2741543"/>
    <lineage>
        <taxon>Bacteria</taxon>
        <taxon>Pseudomonadati</taxon>
        <taxon>Acidobacteriota</taxon>
        <taxon>Terriglobia</taxon>
        <taxon>Candidatus Acidiferrales</taxon>
        <taxon>Candidatus Acidiferrum</taxon>
    </lineage>
</organism>